<organism evidence="2 3">
    <name type="scientific">Thiomicrorhabdus heinhorstiae</name>
    <dbReference type="NCBI Taxonomy" id="2748010"/>
    <lineage>
        <taxon>Bacteria</taxon>
        <taxon>Pseudomonadati</taxon>
        <taxon>Pseudomonadota</taxon>
        <taxon>Gammaproteobacteria</taxon>
        <taxon>Thiotrichales</taxon>
        <taxon>Piscirickettsiaceae</taxon>
        <taxon>Thiomicrorhabdus</taxon>
    </lineage>
</organism>
<keyword evidence="3" id="KW-1185">Reference proteome</keyword>
<protein>
    <submittedName>
        <fullName evidence="2">TfoX/Sxy family protein</fullName>
    </submittedName>
</protein>
<accession>A0ABS0BYH8</accession>
<dbReference type="EMBL" id="JACBGI020000001">
    <property type="protein sequence ID" value="MBF6057016.1"/>
    <property type="molecule type" value="Genomic_DNA"/>
</dbReference>
<dbReference type="PANTHER" id="PTHR36121:SF1">
    <property type="entry name" value="PROTEIN SXY"/>
    <property type="match status" value="1"/>
</dbReference>
<reference evidence="2 3" key="2">
    <citation type="submission" date="2020-11" db="EMBL/GenBank/DDBJ databases">
        <title>Sulfur oxidizing isolate from Hospital Hole Sinkhole.</title>
        <authorList>
            <person name="Scott K.M."/>
        </authorList>
    </citation>
    <scope>NUCLEOTIDE SEQUENCE [LARGE SCALE GENOMIC DNA]</scope>
    <source>
        <strain evidence="2 3">HH1</strain>
    </source>
</reference>
<name>A0ABS0BYH8_9GAMM</name>
<dbReference type="InterPro" id="IPR007076">
    <property type="entry name" value="TfoX_N"/>
</dbReference>
<dbReference type="PANTHER" id="PTHR36121">
    <property type="entry name" value="PROTEIN SXY"/>
    <property type="match status" value="1"/>
</dbReference>
<dbReference type="InterPro" id="IPR047525">
    <property type="entry name" value="TfoX-like"/>
</dbReference>
<proteinExistence type="predicted"/>
<evidence type="ECO:0000313" key="3">
    <source>
        <dbReference type="Proteomes" id="UP001193680"/>
    </source>
</evidence>
<feature type="domain" description="TfoX N-terminal" evidence="1">
    <location>
        <begin position="10"/>
        <end position="102"/>
    </location>
</feature>
<sequence length="107" mass="12504">MDEFIEHLHEVFSEFGAITARRMFGGYGIYHDVLMFALVADNTLYLKADKFSVERFIELELPPFEYEKGGKKMKMSYFRAPEEIFDDPHLAEEWATLAFEAALRAKK</sequence>
<dbReference type="RefSeq" id="WP_194947367.1">
    <property type="nucleotide sequence ID" value="NZ_JACBGI020000001.1"/>
</dbReference>
<comment type="caution">
    <text evidence="2">The sequence shown here is derived from an EMBL/GenBank/DDBJ whole genome shotgun (WGS) entry which is preliminary data.</text>
</comment>
<evidence type="ECO:0000259" key="1">
    <source>
        <dbReference type="Pfam" id="PF04993"/>
    </source>
</evidence>
<gene>
    <name evidence="2" type="ORF">H8792_001550</name>
</gene>
<dbReference type="Gene3D" id="3.30.1460.30">
    <property type="entry name" value="YgaC/TfoX-N like chaperone"/>
    <property type="match status" value="1"/>
</dbReference>
<reference evidence="2 3" key="1">
    <citation type="submission" date="2020-06" db="EMBL/GenBank/DDBJ databases">
        <authorList>
            <person name="Scott K."/>
        </authorList>
    </citation>
    <scope>NUCLEOTIDE SEQUENCE [LARGE SCALE GENOMIC DNA]</scope>
    <source>
        <strain evidence="2 3">HH1</strain>
    </source>
</reference>
<dbReference type="Pfam" id="PF04993">
    <property type="entry name" value="TfoX_N"/>
    <property type="match status" value="1"/>
</dbReference>
<dbReference type="SUPFAM" id="SSF159894">
    <property type="entry name" value="YgaC/TfoX-N like"/>
    <property type="match status" value="1"/>
</dbReference>
<dbReference type="Proteomes" id="UP001193680">
    <property type="component" value="Unassembled WGS sequence"/>
</dbReference>
<evidence type="ECO:0000313" key="2">
    <source>
        <dbReference type="EMBL" id="MBF6057016.1"/>
    </source>
</evidence>